<feature type="compositionally biased region" description="Pro residues" evidence="1">
    <location>
        <begin position="1627"/>
        <end position="1649"/>
    </location>
</feature>
<evidence type="ECO:0000313" key="4">
    <source>
        <dbReference type="EMBL" id="CAL4800066.1"/>
    </source>
</evidence>
<evidence type="ECO:0000256" key="1">
    <source>
        <dbReference type="SAM" id="MobiDB-lite"/>
    </source>
</evidence>
<accession>A0A9P1DPE0</accession>
<proteinExistence type="predicted"/>
<evidence type="ECO:0000313" key="5">
    <source>
        <dbReference type="Proteomes" id="UP001152797"/>
    </source>
</evidence>
<reference evidence="3" key="1">
    <citation type="submission" date="2022-10" db="EMBL/GenBank/DDBJ databases">
        <authorList>
            <person name="Chen Y."/>
            <person name="Dougan E. K."/>
            <person name="Chan C."/>
            <person name="Rhodes N."/>
            <person name="Thang M."/>
        </authorList>
    </citation>
    <scope>NUCLEOTIDE SEQUENCE</scope>
</reference>
<organism evidence="3">
    <name type="scientific">Cladocopium goreaui</name>
    <dbReference type="NCBI Taxonomy" id="2562237"/>
    <lineage>
        <taxon>Eukaryota</taxon>
        <taxon>Sar</taxon>
        <taxon>Alveolata</taxon>
        <taxon>Dinophyceae</taxon>
        <taxon>Suessiales</taxon>
        <taxon>Symbiodiniaceae</taxon>
        <taxon>Cladocopium</taxon>
    </lineage>
</organism>
<dbReference type="Pfam" id="PF02010">
    <property type="entry name" value="REJ"/>
    <property type="match status" value="1"/>
</dbReference>
<feature type="region of interest" description="Disordered" evidence="1">
    <location>
        <begin position="1561"/>
        <end position="1745"/>
    </location>
</feature>
<dbReference type="InterPro" id="IPR002859">
    <property type="entry name" value="PKD/REJ-like"/>
</dbReference>
<feature type="compositionally biased region" description="Pro residues" evidence="1">
    <location>
        <begin position="1496"/>
        <end position="1520"/>
    </location>
</feature>
<reference evidence="4 5" key="2">
    <citation type="submission" date="2024-05" db="EMBL/GenBank/DDBJ databases">
        <authorList>
            <person name="Chen Y."/>
            <person name="Shah S."/>
            <person name="Dougan E. K."/>
            <person name="Thang M."/>
            <person name="Chan C."/>
        </authorList>
    </citation>
    <scope>NUCLEOTIDE SEQUENCE [LARGE SCALE GENOMIC DNA]</scope>
</reference>
<feature type="region of interest" description="Disordered" evidence="1">
    <location>
        <begin position="1377"/>
        <end position="1410"/>
    </location>
</feature>
<dbReference type="Proteomes" id="UP001152797">
    <property type="component" value="Unassembled WGS sequence"/>
</dbReference>
<sequence length="1745" mass="182530">MEFSLDGGDASEVEAASEATLADYFNATLYNDHVRAVATSAVARRLHDHDHGRQLQQLTWTVNWQSYVFEQQINDATAQVSALRSSAEERSRFSSLLLNQLADLGISAGFAGFIISVPTDPQLVSISLISTSTTSSTSSVTSTSSSSSSSTTSSTTSLSTSSSTTTTLFPVLLETVEMTQGYSTLLLTFNAPTALVQGRRLDTEVPEGVFACDRLFSAATLATLGAFPECKWLSNGRNVQVSLGSSPTIKLGDQVETLSDVLTINERVVDLPVKPTPALAGAVFSNDPLVQPQAALLASPLSVQECGRLVVSGATSLGGAGRPMSTAWTVRNNGSASSGSAGVLEEQLQALADSQTGLSLEFSQLQFFNAVQALKASMGSSFYTTPIQLEIVGTVKNWLDQTDTASIVVNVETSQEPMPIVSPTSPTATTILNSEQVSFSVETRYADTSSCDGATSSTPEQVVVTWEYRQGSGDWADLSTSGLTDLDRRPGGIRFAPFSFQTSTSHEFRVTARYETSSLTALAPQYVFALTVSPPAPPVVRIVGPSAVSDACAFSLDASGSFDPSVAGTTADLAFAWSCTTASANYDCSQLPNFAASATSTTSQLAVAGGQLQEGLYNFSVQVSRAGGGASELLWQVEVSAGALPPVAIAVPWGSGEAVSTQVGGQLTNPSATVQGGEGCSVPSTWAWKFILLEDGPDLIQAFLNTTSTAQTDLLTLTTADFRGDAMVPGKSYAYAVLQTSTEEEMISLQLARPENLNQALALGAKAVKSLPFVADGPPSGGLVQSSPQSGYAVTTSFSGTTSAWYDEDASSLTFAYYLLPLRQNITLTSDGNGGILVDGTFRPPDVEWLDTRSPIHWSALGGLFLTNVSDPSASQWEVQMALGSYVMAVVARDRLGAISAAFTPGPLVESPPGGLSPAAAVSSLDSALSSGDETVILGALNAVSSLSLASDDPTEVAQATAKKMEAETFWPCLQPLGSSDLLRKALTLELLAMNLLRWQTKRPEHLETLWQLQKAGADGAKNIWVIPYMDEKPVPPALRCFRRASVVPGVNPAAAKSLLGAATSVGDSFSSDTSTSSIAQGARSAQLRVLFSKLGSALLQQVPAGSTSTVSTVEGGKGTAIAVAKEDAAAAAASGLSSGAAQIPGGGLGARLRRLQGDSCSTIAAQSTDFVGSNPFTYLQSSIGQNAYVENSATVTTLEIKRCDSLVRHSNWDPPIALTLPLNAAPGIPPEGYSYEPVCVRLDETSTDLPKQEWTTDSMTWLLPTSYDATTVECFAATGGGSYAAIYIPVKLEATFTSTTGTTTRTYMTTETSTSIPAIPATDDGMVVGVTLAAVALIVVVSVIGWQCYVGNVKVQKPEMPQKIMKQVSENCQKMKDKMRKSKVGIEPSTEPKEAWESKPQASGRAQQDAADHFWDWANDLVKEGQGTPSGPPSKAFSVRSKSGSPPHLPPRFAVPKPSVEKQEYFQNFAQELRDIVSAGMPGMIADSPDSPADIVPPPPPKRSVPSAPPRPPPSPPPWVRESAVLSTLPPPMVNAEKIEVQVDQAFSDWKNDFAVATLGSMGSLGSSLGSSLSLAKSAPGVPGTPGTEDPPPPPPQPREVKQLPVPPPRPGRRARAPQSPTRALPSPPGPSGPSGPGPSPGTSPPSAPAASGTEPTLRSTAKAPPLPVAAMVGNLPMPPLPPREASHSSLPLSPPSFKEGSQLSMAVPKHQPLHPPLPKGAPIVELPGAMDSGQVESERTSTD</sequence>
<keyword evidence="5" id="KW-1185">Reference proteome</keyword>
<feature type="compositionally biased region" description="Low complexity" evidence="1">
    <location>
        <begin position="1561"/>
        <end position="1589"/>
    </location>
</feature>
<feature type="region of interest" description="Disordered" evidence="1">
    <location>
        <begin position="1482"/>
        <end position="1524"/>
    </location>
</feature>
<name>A0A9P1DPE0_9DINO</name>
<dbReference type="PANTHER" id="PTHR24216">
    <property type="entry name" value="PAXILLIN-RELATED"/>
    <property type="match status" value="1"/>
</dbReference>
<feature type="compositionally biased region" description="Pro residues" evidence="1">
    <location>
        <begin position="1590"/>
        <end position="1599"/>
    </location>
</feature>
<feature type="region of interest" description="Disordered" evidence="1">
    <location>
        <begin position="134"/>
        <end position="162"/>
    </location>
</feature>
<comment type="caution">
    <text evidence="3">The sequence shown here is derived from an EMBL/GenBank/DDBJ whole genome shotgun (WGS) entry which is preliminary data.</text>
</comment>
<evidence type="ECO:0000313" key="3">
    <source>
        <dbReference type="EMBL" id="CAI4012754.1"/>
    </source>
</evidence>
<dbReference type="EMBL" id="CAMXCT030005569">
    <property type="protein sequence ID" value="CAL4800066.1"/>
    <property type="molecule type" value="Genomic_DNA"/>
</dbReference>
<dbReference type="EMBL" id="CAMXCT020005569">
    <property type="protein sequence ID" value="CAL1166129.1"/>
    <property type="molecule type" value="Genomic_DNA"/>
</dbReference>
<evidence type="ECO:0000259" key="2">
    <source>
        <dbReference type="Pfam" id="PF02010"/>
    </source>
</evidence>
<feature type="region of interest" description="Disordered" evidence="1">
    <location>
        <begin position="1423"/>
        <end position="1456"/>
    </location>
</feature>
<feature type="domain" description="PKD/REJ-like" evidence="2">
    <location>
        <begin position="553"/>
        <end position="817"/>
    </location>
</feature>
<dbReference type="EMBL" id="CAMXCT010005569">
    <property type="protein sequence ID" value="CAI4012754.1"/>
    <property type="molecule type" value="Genomic_DNA"/>
</dbReference>
<gene>
    <name evidence="3" type="ORF">C1SCF055_LOCUS37783</name>
</gene>
<protein>
    <submittedName>
        <fullName evidence="4">Galactosylceramidase (Galactosylceramidase)</fullName>
    </submittedName>
</protein>
<dbReference type="PANTHER" id="PTHR24216:SF65">
    <property type="entry name" value="PAXILLIN-LIKE PROTEIN 1"/>
    <property type="match status" value="1"/>
</dbReference>